<proteinExistence type="predicted"/>
<reference evidence="2 3" key="1">
    <citation type="submission" date="2016-10" db="EMBL/GenBank/DDBJ databases">
        <title>The genome of Paramicrosporidium saccamoebae is the missing link in understanding Cryptomycota and Microsporidia evolution.</title>
        <authorList>
            <person name="Quandt C.A."/>
            <person name="Beaudet D."/>
            <person name="Corsaro D."/>
            <person name="Michel R."/>
            <person name="Corradi N."/>
            <person name="James T."/>
        </authorList>
    </citation>
    <scope>NUCLEOTIDE SEQUENCE [LARGE SCALE GENOMIC DNA]</scope>
    <source>
        <strain evidence="2 3">KSL3</strain>
    </source>
</reference>
<dbReference type="PANTHER" id="PTHR11895">
    <property type="entry name" value="TRANSAMIDASE"/>
    <property type="match status" value="1"/>
</dbReference>
<dbReference type="GO" id="GO:0030956">
    <property type="term" value="C:glutamyl-tRNA(Gln) amidotransferase complex"/>
    <property type="evidence" value="ECO:0007669"/>
    <property type="project" value="TreeGrafter"/>
</dbReference>
<protein>
    <submittedName>
        <fullName evidence="2">Glutamyl-tRNA(Gln) amidotransferase subunit A, mitochondrial</fullName>
    </submittedName>
</protein>
<dbReference type="GO" id="GO:0005739">
    <property type="term" value="C:mitochondrion"/>
    <property type="evidence" value="ECO:0007669"/>
    <property type="project" value="TreeGrafter"/>
</dbReference>
<organism evidence="2 3">
    <name type="scientific">Paramicrosporidium saccamoebae</name>
    <dbReference type="NCBI Taxonomy" id="1246581"/>
    <lineage>
        <taxon>Eukaryota</taxon>
        <taxon>Fungi</taxon>
        <taxon>Fungi incertae sedis</taxon>
        <taxon>Cryptomycota</taxon>
        <taxon>Cryptomycota incertae sedis</taxon>
        <taxon>Paramicrosporidium</taxon>
    </lineage>
</organism>
<dbReference type="PANTHER" id="PTHR11895:SF7">
    <property type="entry name" value="GLUTAMYL-TRNA(GLN) AMIDOTRANSFERASE SUBUNIT A, MITOCHONDRIAL"/>
    <property type="match status" value="1"/>
</dbReference>
<evidence type="ECO:0000313" key="2">
    <source>
        <dbReference type="EMBL" id="PJF16618.1"/>
    </source>
</evidence>
<dbReference type="GO" id="GO:0070681">
    <property type="term" value="P:glutaminyl-tRNAGln biosynthesis via transamidation"/>
    <property type="evidence" value="ECO:0007669"/>
    <property type="project" value="TreeGrafter"/>
</dbReference>
<dbReference type="GO" id="GO:0050567">
    <property type="term" value="F:glutaminyl-tRNA synthase (glutamine-hydrolyzing) activity"/>
    <property type="evidence" value="ECO:0007669"/>
    <property type="project" value="TreeGrafter"/>
</dbReference>
<dbReference type="GO" id="GO:0016740">
    <property type="term" value="F:transferase activity"/>
    <property type="evidence" value="ECO:0007669"/>
    <property type="project" value="UniProtKB-KW"/>
</dbReference>
<dbReference type="GO" id="GO:0032543">
    <property type="term" value="P:mitochondrial translation"/>
    <property type="evidence" value="ECO:0007669"/>
    <property type="project" value="TreeGrafter"/>
</dbReference>
<name>A0A2H9TFQ6_9FUNG</name>
<feature type="domain" description="Amidase" evidence="1">
    <location>
        <begin position="37"/>
        <end position="134"/>
    </location>
</feature>
<dbReference type="InterPro" id="IPR000120">
    <property type="entry name" value="Amidase"/>
</dbReference>
<dbReference type="Proteomes" id="UP000240830">
    <property type="component" value="Unassembled WGS sequence"/>
</dbReference>
<sequence>MLKAVTAKSPLNTVLTRVHTINETLNAFTSIGAVDSMAHQSAGVLAGVLVAVKDNFHVKGHATSYYRPDWNATSVEALVTEGAVVVGKTNMDEFGMGSHSTNSIFGAVNNPLGAGLSAGGSSGGSAAAVAAGLCFKPSYGRISRNGLVAYASSLDTVGILTDCMEMTRRAFGVLRRTGGVGDMTSFPRTLPIREAGTPRIGVIATPRGDDAARGNVDHALSTLGQLGASIKPVDSLLLPALEYALATYYVSAMVEATSCLARYPSQHYTTGARFGGVVEERLRLGGWLSRKPEAINKVIHLREELAAQFAAVFEEFDFLVCPTAMTTPPLLSSLTSCDGLWSEKRWEGVVQSFRNEELPELTEDLLTVPASLAGIPAISLPINNEGLCGVQIMAAAGRDEELLDFSQQLLKHSGA</sequence>
<feature type="domain" description="Amidase" evidence="1">
    <location>
        <begin position="135"/>
        <end position="403"/>
    </location>
</feature>
<dbReference type="OrthoDB" id="421993at2759"/>
<keyword evidence="2" id="KW-0808">Transferase</keyword>
<dbReference type="InterPro" id="IPR036928">
    <property type="entry name" value="AS_sf"/>
</dbReference>
<keyword evidence="3" id="KW-1185">Reference proteome</keyword>
<dbReference type="InterPro" id="IPR023631">
    <property type="entry name" value="Amidase_dom"/>
</dbReference>
<evidence type="ECO:0000313" key="3">
    <source>
        <dbReference type="Proteomes" id="UP000240830"/>
    </source>
</evidence>
<comment type="caution">
    <text evidence="2">The sequence shown here is derived from an EMBL/GenBank/DDBJ whole genome shotgun (WGS) entry which is preliminary data.</text>
</comment>
<dbReference type="SUPFAM" id="SSF75304">
    <property type="entry name" value="Amidase signature (AS) enzymes"/>
    <property type="match status" value="1"/>
</dbReference>
<dbReference type="Pfam" id="PF01425">
    <property type="entry name" value="Amidase"/>
    <property type="match status" value="2"/>
</dbReference>
<dbReference type="AlphaFoldDB" id="A0A2H9TFQ6"/>
<gene>
    <name evidence="2" type="ORF">PSACC_03630</name>
</gene>
<dbReference type="STRING" id="1246581.A0A2H9TFQ6"/>
<dbReference type="Gene3D" id="3.90.1300.10">
    <property type="entry name" value="Amidase signature (AS) domain"/>
    <property type="match status" value="1"/>
</dbReference>
<evidence type="ECO:0000259" key="1">
    <source>
        <dbReference type="Pfam" id="PF01425"/>
    </source>
</evidence>
<dbReference type="EMBL" id="MTSL01000213">
    <property type="protein sequence ID" value="PJF16618.1"/>
    <property type="molecule type" value="Genomic_DNA"/>
</dbReference>
<accession>A0A2H9TFQ6</accession>